<evidence type="ECO:0000313" key="1">
    <source>
        <dbReference type="EMBL" id="KAK3274248.1"/>
    </source>
</evidence>
<evidence type="ECO:0000313" key="2">
    <source>
        <dbReference type="Proteomes" id="UP001190700"/>
    </source>
</evidence>
<feature type="non-terminal residue" evidence="1">
    <location>
        <position position="1"/>
    </location>
</feature>
<reference evidence="1 2" key="1">
    <citation type="journal article" date="2015" name="Genome Biol. Evol.">
        <title>Comparative Genomics of a Bacterivorous Green Alga Reveals Evolutionary Causalities and Consequences of Phago-Mixotrophic Mode of Nutrition.</title>
        <authorList>
            <person name="Burns J.A."/>
            <person name="Paasch A."/>
            <person name="Narechania A."/>
            <person name="Kim E."/>
        </authorList>
    </citation>
    <scope>NUCLEOTIDE SEQUENCE [LARGE SCALE GENOMIC DNA]</scope>
    <source>
        <strain evidence="1 2">PLY_AMNH</strain>
    </source>
</reference>
<accession>A0AAE0L6V2</accession>
<gene>
    <name evidence="1" type="ORF">CYMTET_17561</name>
</gene>
<dbReference type="Proteomes" id="UP001190700">
    <property type="component" value="Unassembled WGS sequence"/>
</dbReference>
<dbReference type="AlphaFoldDB" id="A0AAE0L6V2"/>
<keyword evidence="2" id="KW-1185">Reference proteome</keyword>
<proteinExistence type="predicted"/>
<organism evidence="1 2">
    <name type="scientific">Cymbomonas tetramitiformis</name>
    <dbReference type="NCBI Taxonomy" id="36881"/>
    <lineage>
        <taxon>Eukaryota</taxon>
        <taxon>Viridiplantae</taxon>
        <taxon>Chlorophyta</taxon>
        <taxon>Pyramimonadophyceae</taxon>
        <taxon>Pyramimonadales</taxon>
        <taxon>Pyramimonadaceae</taxon>
        <taxon>Cymbomonas</taxon>
    </lineage>
</organism>
<name>A0AAE0L6V2_9CHLO</name>
<comment type="caution">
    <text evidence="1">The sequence shown here is derived from an EMBL/GenBank/DDBJ whole genome shotgun (WGS) entry which is preliminary data.</text>
</comment>
<protein>
    <submittedName>
        <fullName evidence="1">Uncharacterized protein</fullName>
    </submittedName>
</protein>
<sequence>GRQGHLVRDCRDAAKLAVWKANTPTRLSRDKRQVAAMFFAMAQDEDISWAPEDLRGEVQALAAADVDAILELAGLTDCTDLVEGIIEAQQAPSAASQLPAASDRQ</sequence>
<dbReference type="EMBL" id="LGRX02007836">
    <property type="protein sequence ID" value="KAK3274248.1"/>
    <property type="molecule type" value="Genomic_DNA"/>
</dbReference>